<dbReference type="InterPro" id="IPR029753">
    <property type="entry name" value="D-isomer_DH_CS"/>
</dbReference>
<feature type="domain" description="D-isomer specific 2-hydroxyacid dehydrogenase NAD-binding" evidence="6">
    <location>
        <begin position="116"/>
        <end position="288"/>
    </location>
</feature>
<organism evidence="7 8">
    <name type="scientific">Metabacillus arenae</name>
    <dbReference type="NCBI Taxonomy" id="2771434"/>
    <lineage>
        <taxon>Bacteria</taxon>
        <taxon>Bacillati</taxon>
        <taxon>Bacillota</taxon>
        <taxon>Bacilli</taxon>
        <taxon>Bacillales</taxon>
        <taxon>Bacillaceae</taxon>
        <taxon>Metabacillus</taxon>
    </lineage>
</organism>
<dbReference type="InterPro" id="IPR006140">
    <property type="entry name" value="D-isomer_DH_NAD-bd"/>
</dbReference>
<keyword evidence="8" id="KW-1185">Reference proteome</keyword>
<evidence type="ECO:0000256" key="1">
    <source>
        <dbReference type="ARBA" id="ARBA00005854"/>
    </source>
</evidence>
<dbReference type="Pfam" id="PF00389">
    <property type="entry name" value="2-Hacid_dh"/>
    <property type="match status" value="1"/>
</dbReference>
<protein>
    <submittedName>
        <fullName evidence="7">Phosphoglycerate dehydrogenase</fullName>
    </submittedName>
</protein>
<dbReference type="SUPFAM" id="SSF51735">
    <property type="entry name" value="NAD(P)-binding Rossmann-fold domains"/>
    <property type="match status" value="1"/>
</dbReference>
<gene>
    <name evidence="7" type="ORF">IC621_23130</name>
</gene>
<name>A0A926NGN0_9BACI</name>
<dbReference type="Pfam" id="PF02826">
    <property type="entry name" value="2-Hacid_dh_C"/>
    <property type="match status" value="1"/>
</dbReference>
<keyword evidence="3" id="KW-0520">NAD</keyword>
<dbReference type="GO" id="GO:0030267">
    <property type="term" value="F:glyoxylate reductase (NADPH) activity"/>
    <property type="evidence" value="ECO:0007669"/>
    <property type="project" value="TreeGrafter"/>
</dbReference>
<reference evidence="7" key="1">
    <citation type="submission" date="2020-09" db="EMBL/GenBank/DDBJ databases">
        <title>A novel bacterium of genus Bacillus, isolated from South China Sea.</title>
        <authorList>
            <person name="Huang H."/>
            <person name="Mo K."/>
            <person name="Hu Y."/>
        </authorList>
    </citation>
    <scope>NUCLEOTIDE SEQUENCE</scope>
    <source>
        <strain evidence="7">IB182487</strain>
    </source>
</reference>
<dbReference type="Gene3D" id="3.40.50.720">
    <property type="entry name" value="NAD(P)-binding Rossmann-like Domain"/>
    <property type="match status" value="2"/>
</dbReference>
<dbReference type="InterPro" id="IPR006139">
    <property type="entry name" value="D-isomer_2_OHA_DH_cat_dom"/>
</dbReference>
<evidence type="ECO:0000256" key="3">
    <source>
        <dbReference type="ARBA" id="ARBA00023027"/>
    </source>
</evidence>
<dbReference type="EMBL" id="JACXAI010000043">
    <property type="protein sequence ID" value="MBD1383099.1"/>
    <property type="molecule type" value="Genomic_DNA"/>
</dbReference>
<proteinExistence type="inferred from homology"/>
<dbReference type="RefSeq" id="WP_191161921.1">
    <property type="nucleotide sequence ID" value="NZ_JACXAI010000043.1"/>
</dbReference>
<dbReference type="PROSITE" id="PS00671">
    <property type="entry name" value="D_2_HYDROXYACID_DH_3"/>
    <property type="match status" value="1"/>
</dbReference>
<dbReference type="GO" id="GO:0005829">
    <property type="term" value="C:cytosol"/>
    <property type="evidence" value="ECO:0007669"/>
    <property type="project" value="TreeGrafter"/>
</dbReference>
<dbReference type="InterPro" id="IPR050223">
    <property type="entry name" value="D-isomer_2-hydroxyacid_DH"/>
</dbReference>
<evidence type="ECO:0000313" key="8">
    <source>
        <dbReference type="Proteomes" id="UP000626844"/>
    </source>
</evidence>
<accession>A0A926NGN0</accession>
<keyword evidence="2 4" id="KW-0560">Oxidoreductase</keyword>
<dbReference type="FunFam" id="3.40.50.720:FF:000203">
    <property type="entry name" value="D-3-phosphoglycerate dehydrogenase (SerA)"/>
    <property type="match status" value="1"/>
</dbReference>
<dbReference type="PANTHER" id="PTHR10996:SF283">
    <property type="entry name" value="GLYOXYLATE_HYDROXYPYRUVATE REDUCTASE B"/>
    <property type="match status" value="1"/>
</dbReference>
<feature type="domain" description="D-isomer specific 2-hydroxyacid dehydrogenase catalytic" evidence="5">
    <location>
        <begin position="16"/>
        <end position="320"/>
    </location>
</feature>
<dbReference type="GO" id="GO:0016618">
    <property type="term" value="F:hydroxypyruvate reductase [NAD(P)H] activity"/>
    <property type="evidence" value="ECO:0007669"/>
    <property type="project" value="TreeGrafter"/>
</dbReference>
<dbReference type="CDD" id="cd12172">
    <property type="entry name" value="PGDH_like_2"/>
    <property type="match status" value="1"/>
</dbReference>
<sequence>MEYGKKILVTATNYSLLCSEAKKLLQENGCEVIENPHNRPMTFNELEEIISDIDAVVAGVDTWDESVFKIAPKLKVIARFGVGVDNIDLEKGREYGITVTNAPRLNSNAVAELTVSFILNSLRNTPNLHVSTREGKWERFVGFELKEKNVGLLGFGNIAQSVAKKLQGFDVNVTAYDKYPNQEIADKYNVRFSSCEEILETSDIVSMLLPHMKETHHFMNRDRFGMMKEGSYFINTSRGGLVDENALYEALTSGKLRAAAIDVYEQEPVSPTNPLFHLKNIITTPHTAAETYEVYHSVGLMTAQAIVDHFNGNQPDNIVN</sequence>
<dbReference type="AlphaFoldDB" id="A0A926NGN0"/>
<comment type="caution">
    <text evidence="7">The sequence shown here is derived from an EMBL/GenBank/DDBJ whole genome shotgun (WGS) entry which is preliminary data.</text>
</comment>
<dbReference type="SUPFAM" id="SSF52283">
    <property type="entry name" value="Formate/glycerate dehydrogenase catalytic domain-like"/>
    <property type="match status" value="1"/>
</dbReference>
<evidence type="ECO:0000259" key="6">
    <source>
        <dbReference type="Pfam" id="PF02826"/>
    </source>
</evidence>
<comment type="similarity">
    <text evidence="1 4">Belongs to the D-isomer specific 2-hydroxyacid dehydrogenase family.</text>
</comment>
<dbReference type="Proteomes" id="UP000626844">
    <property type="component" value="Unassembled WGS sequence"/>
</dbReference>
<dbReference type="GO" id="GO:0051287">
    <property type="term" value="F:NAD binding"/>
    <property type="evidence" value="ECO:0007669"/>
    <property type="project" value="InterPro"/>
</dbReference>
<dbReference type="PANTHER" id="PTHR10996">
    <property type="entry name" value="2-HYDROXYACID DEHYDROGENASE-RELATED"/>
    <property type="match status" value="1"/>
</dbReference>
<evidence type="ECO:0000256" key="4">
    <source>
        <dbReference type="RuleBase" id="RU003719"/>
    </source>
</evidence>
<evidence type="ECO:0000313" key="7">
    <source>
        <dbReference type="EMBL" id="MBD1383099.1"/>
    </source>
</evidence>
<dbReference type="InterPro" id="IPR036291">
    <property type="entry name" value="NAD(P)-bd_dom_sf"/>
</dbReference>
<evidence type="ECO:0000259" key="5">
    <source>
        <dbReference type="Pfam" id="PF00389"/>
    </source>
</evidence>
<evidence type="ECO:0000256" key="2">
    <source>
        <dbReference type="ARBA" id="ARBA00023002"/>
    </source>
</evidence>